<feature type="transmembrane region" description="Helical" evidence="5">
    <location>
        <begin position="93"/>
        <end position="116"/>
    </location>
</feature>
<organism evidence="7">
    <name type="scientific">Salinimicrobium catena</name>
    <dbReference type="NCBI Taxonomy" id="390640"/>
    <lineage>
        <taxon>Bacteria</taxon>
        <taxon>Pseudomonadati</taxon>
        <taxon>Bacteroidota</taxon>
        <taxon>Flavobacteriia</taxon>
        <taxon>Flavobacteriales</taxon>
        <taxon>Flavobacteriaceae</taxon>
        <taxon>Salinimicrobium</taxon>
    </lineage>
</organism>
<feature type="transmembrane region" description="Helical" evidence="5">
    <location>
        <begin position="313"/>
        <end position="332"/>
    </location>
</feature>
<evidence type="ECO:0000313" key="7">
    <source>
        <dbReference type="EMBL" id="HER40624.1"/>
    </source>
</evidence>
<evidence type="ECO:0000256" key="5">
    <source>
        <dbReference type="SAM" id="Phobius"/>
    </source>
</evidence>
<name>A0A7C2M4W9_9FLAO</name>
<evidence type="ECO:0000256" key="3">
    <source>
        <dbReference type="ARBA" id="ARBA00022989"/>
    </source>
</evidence>
<comment type="subcellular location">
    <subcellularLocation>
        <location evidence="1">Membrane</location>
        <topology evidence="1">Multi-pass membrane protein</topology>
    </subcellularLocation>
</comment>
<feature type="transmembrane region" description="Helical" evidence="5">
    <location>
        <begin position="288"/>
        <end position="307"/>
    </location>
</feature>
<dbReference type="GO" id="GO:0005886">
    <property type="term" value="C:plasma membrane"/>
    <property type="evidence" value="ECO:0007669"/>
    <property type="project" value="InterPro"/>
</dbReference>
<comment type="caution">
    <text evidence="7">The sequence shown here is derived from an EMBL/GenBank/DDBJ whole genome shotgun (WGS) entry which is preliminary data.</text>
</comment>
<dbReference type="Pfam" id="PF00999">
    <property type="entry name" value="Na_H_Exchanger"/>
    <property type="match status" value="1"/>
</dbReference>
<feature type="transmembrane region" description="Helical" evidence="5">
    <location>
        <begin position="196"/>
        <end position="218"/>
    </location>
</feature>
<dbReference type="GO" id="GO:0042391">
    <property type="term" value="P:regulation of membrane potential"/>
    <property type="evidence" value="ECO:0007669"/>
    <property type="project" value="InterPro"/>
</dbReference>
<feature type="transmembrane region" description="Helical" evidence="5">
    <location>
        <begin position="62"/>
        <end position="81"/>
    </location>
</feature>
<dbReference type="EMBL" id="DSEE01000393">
    <property type="protein sequence ID" value="HER40624.1"/>
    <property type="molecule type" value="Genomic_DNA"/>
</dbReference>
<dbReference type="InterPro" id="IPR006153">
    <property type="entry name" value="Cation/H_exchanger_TM"/>
</dbReference>
<dbReference type="Proteomes" id="UP000885753">
    <property type="component" value="Unassembled WGS sequence"/>
</dbReference>
<dbReference type="GO" id="GO:0015385">
    <property type="term" value="F:sodium:proton antiporter activity"/>
    <property type="evidence" value="ECO:0007669"/>
    <property type="project" value="InterPro"/>
</dbReference>
<gene>
    <name evidence="7" type="ORF">ENO10_05335</name>
</gene>
<feature type="transmembrane region" description="Helical" evidence="5">
    <location>
        <begin position="170"/>
        <end position="189"/>
    </location>
</feature>
<feature type="transmembrane region" description="Helical" evidence="5">
    <location>
        <begin position="6"/>
        <end position="21"/>
    </location>
</feature>
<evidence type="ECO:0000256" key="1">
    <source>
        <dbReference type="ARBA" id="ARBA00004141"/>
    </source>
</evidence>
<sequence>MDIMLIVFFISALMIFSGVVYKKLQQISITEPFLALLLGVIVGPDVLGIIKSAPAEDEFKILKTVCQFTLAMALMAAALRLPTGFFKKNRQTAIVLVTGGMILMWFLSSGVIFLALTGFSFVQCLLLGAIITPTDPVIASTLTSGKMAKKYLPGFLRNNLSFESGVNDGLAYPIVFLALLIAGYAGFGLKEWTTRVFLYETVLCAVLALLVGTGAGYIMKKAHKAGWMNKKTLLPFSIAVALVLLAGFNALKMNGIIAVFIGGYAFAQDITSHEDLEEKSLQESMERLTTSPALFILGLMLPWQAWYSLGWKAPAVILLILFFRRIPALLTLMPLLPKFRYKKYSSLLIGWFGPIGVSALYYAVEMKEKSGMEEAWIIPSLIVCGSTVVHGFTSIPLEKLYHRKAKRANEIKEEVD</sequence>
<keyword evidence="3 5" id="KW-1133">Transmembrane helix</keyword>
<proteinExistence type="predicted"/>
<dbReference type="GO" id="GO:0120029">
    <property type="term" value="P:proton export across plasma membrane"/>
    <property type="evidence" value="ECO:0007669"/>
    <property type="project" value="InterPro"/>
</dbReference>
<feature type="domain" description="Cation/H+ exchanger transmembrane" evidence="6">
    <location>
        <begin position="14"/>
        <end position="396"/>
    </location>
</feature>
<keyword evidence="2 5" id="KW-0812">Transmembrane</keyword>
<dbReference type="InterPro" id="IPR004712">
    <property type="entry name" value="Na+/H+_antiporter_fungi"/>
</dbReference>
<feature type="transmembrane region" description="Helical" evidence="5">
    <location>
        <begin position="238"/>
        <end position="267"/>
    </location>
</feature>
<feature type="transmembrane region" description="Helical" evidence="5">
    <location>
        <begin position="376"/>
        <end position="397"/>
    </location>
</feature>
<evidence type="ECO:0000256" key="4">
    <source>
        <dbReference type="ARBA" id="ARBA00023136"/>
    </source>
</evidence>
<protein>
    <recommendedName>
        <fullName evidence="6">Cation/H+ exchanger transmembrane domain-containing protein</fullName>
    </recommendedName>
</protein>
<accession>A0A7C2M4W9</accession>
<reference evidence="7" key="1">
    <citation type="journal article" date="2020" name="mSystems">
        <title>Genome- and Community-Level Interaction Insights into Carbon Utilization and Element Cycling Functions of Hydrothermarchaeota in Hydrothermal Sediment.</title>
        <authorList>
            <person name="Zhou Z."/>
            <person name="Liu Y."/>
            <person name="Xu W."/>
            <person name="Pan J."/>
            <person name="Luo Z.H."/>
            <person name="Li M."/>
        </authorList>
    </citation>
    <scope>NUCLEOTIDE SEQUENCE [LARGE SCALE GENOMIC DNA]</scope>
    <source>
        <strain evidence="7">SpSt-1235</strain>
    </source>
</reference>
<dbReference type="GO" id="GO:0036376">
    <property type="term" value="P:sodium ion export across plasma membrane"/>
    <property type="evidence" value="ECO:0007669"/>
    <property type="project" value="InterPro"/>
</dbReference>
<dbReference type="PANTHER" id="PTHR31382">
    <property type="entry name" value="NA(+)/H(+) ANTIPORTER"/>
    <property type="match status" value="1"/>
</dbReference>
<keyword evidence="4 5" id="KW-0472">Membrane</keyword>
<evidence type="ECO:0000259" key="6">
    <source>
        <dbReference type="Pfam" id="PF00999"/>
    </source>
</evidence>
<dbReference type="AlphaFoldDB" id="A0A7C2M4W9"/>
<feature type="transmembrane region" description="Helical" evidence="5">
    <location>
        <begin position="33"/>
        <end position="50"/>
    </location>
</feature>
<dbReference type="PANTHER" id="PTHR31382:SF1">
    <property type="entry name" value="SODIUM ION_PROTON EXCHANGER (EUROFUNG)"/>
    <property type="match status" value="1"/>
</dbReference>
<evidence type="ECO:0000256" key="2">
    <source>
        <dbReference type="ARBA" id="ARBA00022692"/>
    </source>
</evidence>
<feature type="transmembrane region" description="Helical" evidence="5">
    <location>
        <begin position="344"/>
        <end position="364"/>
    </location>
</feature>